<feature type="region of interest" description="Disordered" evidence="1">
    <location>
        <begin position="226"/>
        <end position="270"/>
    </location>
</feature>
<dbReference type="InterPro" id="IPR001584">
    <property type="entry name" value="Integrase_cat-core"/>
</dbReference>
<dbReference type="SUPFAM" id="SSF53098">
    <property type="entry name" value="Ribonuclease H-like"/>
    <property type="match status" value="1"/>
</dbReference>
<dbReference type="InterPro" id="IPR057670">
    <property type="entry name" value="SH3_retrovirus"/>
</dbReference>
<reference evidence="3" key="2">
    <citation type="journal article" date="2024" name="Plant">
        <title>Genomic evolution and insights into agronomic trait innovations of Sesamum species.</title>
        <authorList>
            <person name="Miao H."/>
            <person name="Wang L."/>
            <person name="Qu L."/>
            <person name="Liu H."/>
            <person name="Sun Y."/>
            <person name="Le M."/>
            <person name="Wang Q."/>
            <person name="Wei S."/>
            <person name="Zheng Y."/>
            <person name="Lin W."/>
            <person name="Duan Y."/>
            <person name="Cao H."/>
            <person name="Xiong S."/>
            <person name="Wang X."/>
            <person name="Wei L."/>
            <person name="Li C."/>
            <person name="Ma Q."/>
            <person name="Ju M."/>
            <person name="Zhao R."/>
            <person name="Li G."/>
            <person name="Mu C."/>
            <person name="Tian Q."/>
            <person name="Mei H."/>
            <person name="Zhang T."/>
            <person name="Gao T."/>
            <person name="Zhang H."/>
        </authorList>
    </citation>
    <scope>NUCLEOTIDE SEQUENCE</scope>
    <source>
        <strain evidence="3">KEN1</strain>
    </source>
</reference>
<dbReference type="GO" id="GO:0003676">
    <property type="term" value="F:nucleic acid binding"/>
    <property type="evidence" value="ECO:0007669"/>
    <property type="project" value="InterPro"/>
</dbReference>
<reference evidence="3" key="1">
    <citation type="submission" date="2020-06" db="EMBL/GenBank/DDBJ databases">
        <authorList>
            <person name="Li T."/>
            <person name="Hu X."/>
            <person name="Zhang T."/>
            <person name="Song X."/>
            <person name="Zhang H."/>
            <person name="Dai N."/>
            <person name="Sheng W."/>
            <person name="Hou X."/>
            <person name="Wei L."/>
        </authorList>
    </citation>
    <scope>NUCLEOTIDE SEQUENCE</scope>
    <source>
        <strain evidence="3">KEN1</strain>
        <tissue evidence="3">Leaf</tissue>
    </source>
</reference>
<evidence type="ECO:0000259" key="2">
    <source>
        <dbReference type="PROSITE" id="PS50994"/>
    </source>
</evidence>
<dbReference type="PANTHER" id="PTHR42648:SF27">
    <property type="entry name" value="RNA-DIRECTED DNA POLYMERASE"/>
    <property type="match status" value="1"/>
</dbReference>
<evidence type="ECO:0000313" key="3">
    <source>
        <dbReference type="EMBL" id="KAL0454842.1"/>
    </source>
</evidence>
<proteinExistence type="predicted"/>
<dbReference type="Pfam" id="PF00665">
    <property type="entry name" value="rve"/>
    <property type="match status" value="1"/>
</dbReference>
<dbReference type="PANTHER" id="PTHR42648">
    <property type="entry name" value="TRANSPOSASE, PUTATIVE-RELATED"/>
    <property type="match status" value="1"/>
</dbReference>
<organism evidence="3">
    <name type="scientific">Sesamum latifolium</name>
    <dbReference type="NCBI Taxonomy" id="2727402"/>
    <lineage>
        <taxon>Eukaryota</taxon>
        <taxon>Viridiplantae</taxon>
        <taxon>Streptophyta</taxon>
        <taxon>Embryophyta</taxon>
        <taxon>Tracheophyta</taxon>
        <taxon>Spermatophyta</taxon>
        <taxon>Magnoliopsida</taxon>
        <taxon>eudicotyledons</taxon>
        <taxon>Gunneridae</taxon>
        <taxon>Pentapetalae</taxon>
        <taxon>asterids</taxon>
        <taxon>lamiids</taxon>
        <taxon>Lamiales</taxon>
        <taxon>Pedaliaceae</taxon>
        <taxon>Sesamum</taxon>
    </lineage>
</organism>
<sequence length="270" mass="30885">MTKKPFVGQSAIAKGLLDLVHTDVCGPLSIPARGGFSYFITFIDDHSRYGYVYLMRYKSEAFGRFKEYRLEVENQTSRKIKALRSDRGGEYLSGEFIDYLKENGILSQWTPPGTPQLNGVAERRNRTLLDMVRSMMSFTELPPSFWGHALETAVKLLNISPSKSIPQTPYEIWHGKPASYKFIGYPKETVGYYFYDPAEQKVFISRNAVFLKKGFPSDNQRDEVLIEESSEEPPHNSTASFEPTVHTDGVPILRRSTRESRVPERYDSWG</sequence>
<dbReference type="EMBL" id="JACGWN010000003">
    <property type="protein sequence ID" value="KAL0454842.1"/>
    <property type="molecule type" value="Genomic_DNA"/>
</dbReference>
<dbReference type="InterPro" id="IPR039537">
    <property type="entry name" value="Retrotran_Ty1/copia-like"/>
</dbReference>
<protein>
    <recommendedName>
        <fullName evidence="2">Integrase catalytic domain-containing protein</fullName>
    </recommendedName>
</protein>
<dbReference type="Pfam" id="PF25597">
    <property type="entry name" value="SH3_retrovirus"/>
    <property type="match status" value="1"/>
</dbReference>
<feature type="domain" description="Integrase catalytic" evidence="2">
    <location>
        <begin position="1"/>
        <end position="177"/>
    </location>
</feature>
<evidence type="ECO:0000256" key="1">
    <source>
        <dbReference type="SAM" id="MobiDB-lite"/>
    </source>
</evidence>
<dbReference type="InterPro" id="IPR012337">
    <property type="entry name" value="RNaseH-like_sf"/>
</dbReference>
<dbReference type="PROSITE" id="PS50994">
    <property type="entry name" value="INTEGRASE"/>
    <property type="match status" value="1"/>
</dbReference>
<dbReference type="Gene3D" id="3.30.420.10">
    <property type="entry name" value="Ribonuclease H-like superfamily/Ribonuclease H"/>
    <property type="match status" value="1"/>
</dbReference>
<dbReference type="InterPro" id="IPR036397">
    <property type="entry name" value="RNaseH_sf"/>
</dbReference>
<accession>A0AAW2XKY5</accession>
<feature type="compositionally biased region" description="Basic and acidic residues" evidence="1">
    <location>
        <begin position="256"/>
        <end position="270"/>
    </location>
</feature>
<dbReference type="AlphaFoldDB" id="A0AAW2XKY5"/>
<gene>
    <name evidence="3" type="ORF">Slati_0823400</name>
</gene>
<dbReference type="GO" id="GO:0015074">
    <property type="term" value="P:DNA integration"/>
    <property type="evidence" value="ECO:0007669"/>
    <property type="project" value="InterPro"/>
</dbReference>
<name>A0AAW2XKY5_9LAMI</name>
<comment type="caution">
    <text evidence="3">The sequence shown here is derived from an EMBL/GenBank/DDBJ whole genome shotgun (WGS) entry which is preliminary data.</text>
</comment>